<organism evidence="2 3">
    <name type="scientific">uncultured phage cr25_1</name>
    <dbReference type="NCBI Taxonomy" id="2986395"/>
    <lineage>
        <taxon>Viruses</taxon>
        <taxon>Duplodnaviria</taxon>
        <taxon>Heunggongvirae</taxon>
        <taxon>Uroviricota</taxon>
        <taxon>Caudoviricetes</taxon>
        <taxon>Crassvirales</taxon>
        <taxon>Crevaviridae</taxon>
        <taxon>Coarsevirinae</taxon>
        <taxon>Junduvirus</taxon>
        <taxon>Junduvirus copri</taxon>
    </lineage>
</organism>
<proteinExistence type="predicted"/>
<evidence type="ECO:0000313" key="2">
    <source>
        <dbReference type="EMBL" id="QWM90237.1"/>
    </source>
</evidence>
<name>A0AAE7V4I6_9CAUD</name>
<keyword evidence="1" id="KW-1133">Transmembrane helix</keyword>
<dbReference type="EMBL" id="MZ130487">
    <property type="protein sequence ID" value="QWM90237.1"/>
    <property type="molecule type" value="Genomic_DNA"/>
</dbReference>
<feature type="transmembrane region" description="Helical" evidence="1">
    <location>
        <begin position="6"/>
        <end position="32"/>
    </location>
</feature>
<evidence type="ECO:0000256" key="1">
    <source>
        <dbReference type="SAM" id="Phobius"/>
    </source>
</evidence>
<gene>
    <name evidence="2" type="primary">gp_23170</name>
</gene>
<dbReference type="RefSeq" id="YP_010359809.1">
    <property type="nucleotide sequence ID" value="NC_062777.1"/>
</dbReference>
<reference evidence="2 3" key="1">
    <citation type="submission" date="2021-04" db="EMBL/GenBank/DDBJ databases">
        <authorList>
            <person name="Shkoporov A.N."/>
            <person name="Stockdale S.R."/>
            <person name="Guerin E."/>
            <person name="Ross R.P."/>
            <person name="Hill C."/>
        </authorList>
    </citation>
    <scope>NUCLEOTIDE SEQUENCE [LARGE SCALE GENOMIC DNA]</scope>
    <source>
        <strain evidence="3">cr25_1</strain>
    </source>
</reference>
<dbReference type="Proteomes" id="UP000827441">
    <property type="component" value="Segment"/>
</dbReference>
<dbReference type="GeneID" id="75690852"/>
<sequence length="103" mass="11574">MEDTLLLQLIQSISIVYITIVCLTTYGIIQTISNITKCKVSRKAKSIITLIVGILTAILYVFKLDASLETVLLSFLISTFGYDLILKPIFKRITQRFADSKNV</sequence>
<evidence type="ECO:0000313" key="3">
    <source>
        <dbReference type="Proteomes" id="UP000827441"/>
    </source>
</evidence>
<feature type="transmembrane region" description="Helical" evidence="1">
    <location>
        <begin position="68"/>
        <end position="86"/>
    </location>
</feature>
<dbReference type="KEGG" id="vg:75690852"/>
<accession>A0AAE7V4I6</accession>
<keyword evidence="3" id="KW-1185">Reference proteome</keyword>
<keyword evidence="1" id="KW-0472">Membrane</keyword>
<feature type="transmembrane region" description="Helical" evidence="1">
    <location>
        <begin position="44"/>
        <end position="62"/>
    </location>
</feature>
<protein>
    <submittedName>
        <fullName evidence="2">Phage holin</fullName>
    </submittedName>
</protein>
<keyword evidence="1" id="KW-0812">Transmembrane</keyword>